<sequence length="432" mass="45890">MSIVPQLATSTQGLQGQGPTGRCCSLHSRDRDCGSRGLNDNPSKDRKEARKELKRMRYKSATEKAHGDAGARAAGKVIAEAAATEAKQRNAARQVQRANVAAKARRESEARVKARAAVTAELCGLHKQRRSTTRQDRQETQTAESTKDLDTANVSTGGYAANESSSHAIGGDNDYQSALSGAKVDMENPLDEIACTTCTTGGDSISVITVVLADGGGECPSDYPADANNDYQMDIIDLDQGEIGDFPSLGYNGEVSFPIELVDTFQAESLETSRDLAAPSFELVPLLPSIDAYDAQAAVPGDKTARQNVATLSSSQIPSSASAAVAAAATPNLSQSIRQHSRSFNKLSSDRRNSAPAFALIDDDDKIKSDVTALMRLFAQVPHPVDFITTLKVDMLECIGHAANSAALWHPTTCDEQGSVAEDPRTVYLVGS</sequence>
<keyword evidence="3" id="KW-1185">Reference proteome</keyword>
<dbReference type="RefSeq" id="XP_067815859.1">
    <property type="nucleotide sequence ID" value="XM_067965138.1"/>
</dbReference>
<evidence type="ECO:0000256" key="1">
    <source>
        <dbReference type="SAM" id="MobiDB-lite"/>
    </source>
</evidence>
<feature type="compositionally biased region" description="Basic and acidic residues" evidence="1">
    <location>
        <begin position="133"/>
        <end position="150"/>
    </location>
</feature>
<evidence type="ECO:0000313" key="2">
    <source>
        <dbReference type="EMBL" id="TDH66360.1"/>
    </source>
</evidence>
<comment type="caution">
    <text evidence="2">The sequence shown here is derived from an EMBL/GenBank/DDBJ whole genome shotgun (WGS) entry which is preliminary data.</text>
</comment>
<dbReference type="KEGG" id="blac:94350809"/>
<dbReference type="AlphaFoldDB" id="A0A976IBV7"/>
<protein>
    <submittedName>
        <fullName evidence="2">Uncharacterized protein</fullName>
    </submittedName>
</protein>
<feature type="compositionally biased region" description="Basic and acidic residues" evidence="1">
    <location>
        <begin position="42"/>
        <end position="51"/>
    </location>
</feature>
<reference evidence="2 3" key="1">
    <citation type="journal article" date="2021" name="Genome Biol.">
        <title>AFLAP: assembly-free linkage analysis pipeline using k-mers from genome sequencing data.</title>
        <authorList>
            <person name="Fletcher K."/>
            <person name="Zhang L."/>
            <person name="Gil J."/>
            <person name="Han R."/>
            <person name="Cavanaugh K."/>
            <person name="Michelmore R."/>
        </authorList>
    </citation>
    <scope>NUCLEOTIDE SEQUENCE [LARGE SCALE GENOMIC DNA]</scope>
    <source>
        <strain evidence="2 3">SF5</strain>
    </source>
</reference>
<gene>
    <name evidence="2" type="ORF">CCR75_007074</name>
</gene>
<feature type="region of interest" description="Disordered" evidence="1">
    <location>
        <begin position="1"/>
        <end position="52"/>
    </location>
</feature>
<dbReference type="GeneID" id="94350809"/>
<proteinExistence type="predicted"/>
<organism evidence="2 3">
    <name type="scientific">Bremia lactucae</name>
    <name type="common">Lettuce downy mildew</name>
    <dbReference type="NCBI Taxonomy" id="4779"/>
    <lineage>
        <taxon>Eukaryota</taxon>
        <taxon>Sar</taxon>
        <taxon>Stramenopiles</taxon>
        <taxon>Oomycota</taxon>
        <taxon>Peronosporomycetes</taxon>
        <taxon>Peronosporales</taxon>
        <taxon>Peronosporaceae</taxon>
        <taxon>Bremia</taxon>
    </lineage>
</organism>
<name>A0A976IBV7_BRELC</name>
<accession>A0A976IBV7</accession>
<evidence type="ECO:0000313" key="3">
    <source>
        <dbReference type="Proteomes" id="UP000294530"/>
    </source>
</evidence>
<feature type="compositionally biased region" description="Polar residues" evidence="1">
    <location>
        <begin position="152"/>
        <end position="167"/>
    </location>
</feature>
<dbReference type="Proteomes" id="UP000294530">
    <property type="component" value="Unassembled WGS sequence"/>
</dbReference>
<feature type="region of interest" description="Disordered" evidence="1">
    <location>
        <begin position="127"/>
        <end position="172"/>
    </location>
</feature>
<dbReference type="EMBL" id="SHOA02000018">
    <property type="protein sequence ID" value="TDH66360.1"/>
    <property type="molecule type" value="Genomic_DNA"/>
</dbReference>